<comment type="caution">
    <text evidence="2">The sequence shown here is derived from an EMBL/GenBank/DDBJ whole genome shotgun (WGS) entry which is preliminary data.</text>
</comment>
<name>A0ABV5XAC9_9NOCA</name>
<gene>
    <name evidence="2" type="ORF">ACFFQ6_04025</name>
</gene>
<proteinExistence type="predicted"/>
<keyword evidence="3" id="KW-1185">Reference proteome</keyword>
<dbReference type="RefSeq" id="WP_378373936.1">
    <property type="nucleotide sequence ID" value="NZ_JBHMAS010000004.1"/>
</dbReference>
<dbReference type="EMBL" id="JBHMAS010000004">
    <property type="protein sequence ID" value="MFB9778834.1"/>
    <property type="molecule type" value="Genomic_DNA"/>
</dbReference>
<evidence type="ECO:0000313" key="2">
    <source>
        <dbReference type="EMBL" id="MFB9778834.1"/>
    </source>
</evidence>
<accession>A0ABV5XAC9</accession>
<dbReference type="Proteomes" id="UP001589587">
    <property type="component" value="Unassembled WGS sequence"/>
</dbReference>
<reference evidence="2 3" key="1">
    <citation type="submission" date="2024-09" db="EMBL/GenBank/DDBJ databases">
        <authorList>
            <person name="Sun Q."/>
            <person name="Mori K."/>
        </authorList>
    </citation>
    <scope>NUCLEOTIDE SEQUENCE [LARGE SCALE GENOMIC DNA]</scope>
    <source>
        <strain evidence="2 3">JCM 11411</strain>
    </source>
</reference>
<dbReference type="InterPro" id="IPR003032">
    <property type="entry name" value="Ryanodine_rcpt"/>
</dbReference>
<dbReference type="Gene3D" id="6.20.350.10">
    <property type="match status" value="1"/>
</dbReference>
<dbReference type="Pfam" id="PF02026">
    <property type="entry name" value="RyR"/>
    <property type="match status" value="1"/>
</dbReference>
<evidence type="ECO:0000259" key="1">
    <source>
        <dbReference type="Pfam" id="PF02026"/>
    </source>
</evidence>
<evidence type="ECO:0000313" key="3">
    <source>
        <dbReference type="Proteomes" id="UP001589587"/>
    </source>
</evidence>
<organism evidence="2 3">
    <name type="scientific">Rhodococcus baikonurensis</name>
    <dbReference type="NCBI Taxonomy" id="172041"/>
    <lineage>
        <taxon>Bacteria</taxon>
        <taxon>Bacillati</taxon>
        <taxon>Actinomycetota</taxon>
        <taxon>Actinomycetes</taxon>
        <taxon>Mycobacteriales</taxon>
        <taxon>Nocardiaceae</taxon>
        <taxon>Rhodococcus</taxon>
        <taxon>Rhodococcus erythropolis group</taxon>
    </lineage>
</organism>
<protein>
    <submittedName>
        <fullName evidence="2">RyR domain-containing protein</fullName>
    </submittedName>
</protein>
<feature type="domain" description="Ryanodine receptor Ryr" evidence="1">
    <location>
        <begin position="54"/>
        <end position="100"/>
    </location>
</feature>
<sequence>MQIEHVARVCHEANRAIQIATGDSKVSPQWDDAPQWQRESAIEGVRKAIDGATHEELHESWCEFKRADGWVFGPEKDEAIKTHPCLVPYGELPAEQKSKDAVFSAIVGALTEGA</sequence>